<keyword evidence="7 14" id="KW-1133">Transmembrane helix</keyword>
<keyword evidence="5" id="KW-0378">Hydrolase</keyword>
<dbReference type="Proteomes" id="UP000002714">
    <property type="component" value="Chromosome"/>
</dbReference>
<dbReference type="GO" id="GO:0005886">
    <property type="term" value="C:plasma membrane"/>
    <property type="evidence" value="ECO:0007669"/>
    <property type="project" value="TreeGrafter"/>
</dbReference>
<dbReference type="STRING" id="326298.Suden_1280"/>
<reference evidence="16 17" key="1">
    <citation type="journal article" date="2008" name="Appl. Environ. Microbiol.">
        <title>Genome of the epsilonproteobacterial chemolithoautotroph Sulfurimonas denitrificans.</title>
        <authorList>
            <person name="Sievert S.M."/>
            <person name="Scott K.M."/>
            <person name="Klotz M.G."/>
            <person name="Chain P.S.G."/>
            <person name="Hauser L.J."/>
            <person name="Hemp J."/>
            <person name="Huegler M."/>
            <person name="Land M."/>
            <person name="Lapidus A."/>
            <person name="Larimer F.W."/>
            <person name="Lucas S."/>
            <person name="Malfatti S.A."/>
            <person name="Meyer F."/>
            <person name="Paulsen I.T."/>
            <person name="Ren Q."/>
            <person name="Simon J."/>
            <person name="Bailey K."/>
            <person name="Diaz E."/>
            <person name="Fitzpatrick K.A."/>
            <person name="Glover B."/>
            <person name="Gwatney N."/>
            <person name="Korajkic A."/>
            <person name="Long A."/>
            <person name="Mobberley J.M."/>
            <person name="Pantry S.N."/>
            <person name="Pazder G."/>
            <person name="Peterson S."/>
            <person name="Quintanilla J.D."/>
            <person name="Sprinkle R."/>
            <person name="Stephens J."/>
            <person name="Thomas P."/>
            <person name="Vaughn R."/>
            <person name="Weber M.J."/>
            <person name="Wooten L.L."/>
        </authorList>
    </citation>
    <scope>NUCLEOTIDE SEQUENCE [LARGE SCALE GENOMIC DNA]</scope>
    <source>
        <strain evidence="17">ATCC 33889 / DSM 1251</strain>
    </source>
</reference>
<protein>
    <recommendedName>
        <fullName evidence="11">Beta-monoglucosyldiacylglycerol synthase</fullName>
        <ecNumber evidence="10">2.4.1.336</ecNumber>
    </recommendedName>
    <alternativeName>
        <fullName evidence="12">UDP-glucose:1,2-diacylglycerol 3-beta-D-glucosyltransferase</fullName>
    </alternativeName>
</protein>
<dbReference type="InterPro" id="IPR001173">
    <property type="entry name" value="Glyco_trans_2-like"/>
</dbReference>
<evidence type="ECO:0000256" key="7">
    <source>
        <dbReference type="ARBA" id="ARBA00022989"/>
    </source>
</evidence>
<feature type="transmembrane region" description="Helical" evidence="14">
    <location>
        <begin position="381"/>
        <end position="401"/>
    </location>
</feature>
<evidence type="ECO:0000256" key="1">
    <source>
        <dbReference type="ARBA" id="ARBA00004141"/>
    </source>
</evidence>
<dbReference type="EC" id="2.4.1.336" evidence="10"/>
<evidence type="ECO:0000256" key="6">
    <source>
        <dbReference type="ARBA" id="ARBA00022842"/>
    </source>
</evidence>
<dbReference type="GO" id="GO:0004553">
    <property type="term" value="F:hydrolase activity, hydrolyzing O-glycosyl compounds"/>
    <property type="evidence" value="ECO:0007669"/>
    <property type="project" value="InterPro"/>
</dbReference>
<evidence type="ECO:0000259" key="15">
    <source>
        <dbReference type="Pfam" id="PF13632"/>
    </source>
</evidence>
<dbReference type="Gene3D" id="3.20.20.80">
    <property type="entry name" value="Glycosidases"/>
    <property type="match status" value="1"/>
</dbReference>
<feature type="coiled-coil region" evidence="13">
    <location>
        <begin position="161"/>
        <end position="198"/>
    </location>
</feature>
<feature type="transmembrane region" description="Helical" evidence="14">
    <location>
        <begin position="831"/>
        <end position="848"/>
    </location>
</feature>
<evidence type="ECO:0000256" key="14">
    <source>
        <dbReference type="SAM" id="Phobius"/>
    </source>
</evidence>
<dbReference type="eggNOG" id="COG5309">
    <property type="taxonomic scope" value="Bacteria"/>
</dbReference>
<dbReference type="InterPro" id="IPR050321">
    <property type="entry name" value="Glycosyltr_2/OpgH_subfam"/>
</dbReference>
<evidence type="ECO:0000256" key="10">
    <source>
        <dbReference type="ARBA" id="ARBA00066964"/>
    </source>
</evidence>
<dbReference type="GO" id="GO:0005975">
    <property type="term" value="P:carbohydrate metabolic process"/>
    <property type="evidence" value="ECO:0007669"/>
    <property type="project" value="InterPro"/>
</dbReference>
<dbReference type="PANTHER" id="PTHR43867">
    <property type="entry name" value="CELLULOSE SYNTHASE CATALYTIC SUBUNIT A [UDP-FORMING]"/>
    <property type="match status" value="1"/>
</dbReference>
<dbReference type="GO" id="GO:0016758">
    <property type="term" value="F:hexosyltransferase activity"/>
    <property type="evidence" value="ECO:0007669"/>
    <property type="project" value="TreeGrafter"/>
</dbReference>
<dbReference type="HOGENOM" id="CLU_016454_0_0_7"/>
<evidence type="ECO:0000313" key="17">
    <source>
        <dbReference type="Proteomes" id="UP000002714"/>
    </source>
</evidence>
<evidence type="ECO:0000256" key="5">
    <source>
        <dbReference type="ARBA" id="ARBA00022801"/>
    </source>
</evidence>
<keyword evidence="8 14" id="KW-0472">Membrane</keyword>
<dbReference type="RefSeq" id="WP_011372910.1">
    <property type="nucleotide sequence ID" value="NC_007575.1"/>
</dbReference>
<dbReference type="Pfam" id="PF00332">
    <property type="entry name" value="Glyco_hydro_17"/>
    <property type="match status" value="1"/>
</dbReference>
<keyword evidence="4 14" id="KW-0812">Transmembrane</keyword>
<evidence type="ECO:0000256" key="12">
    <source>
        <dbReference type="ARBA" id="ARBA00078564"/>
    </source>
</evidence>
<evidence type="ECO:0000256" key="4">
    <source>
        <dbReference type="ARBA" id="ARBA00022692"/>
    </source>
</evidence>
<dbReference type="SUPFAM" id="SSF51445">
    <property type="entry name" value="(Trans)glycosidases"/>
    <property type="match status" value="1"/>
</dbReference>
<dbReference type="Gene3D" id="3.90.550.10">
    <property type="entry name" value="Spore Coat Polysaccharide Biosynthesis Protein SpsA, Chain A"/>
    <property type="match status" value="1"/>
</dbReference>
<comment type="subcellular location">
    <subcellularLocation>
        <location evidence="1">Membrane</location>
        <topology evidence="1">Multi-pass membrane protein</topology>
    </subcellularLocation>
</comment>
<feature type="transmembrane region" description="Helical" evidence="14">
    <location>
        <begin position="855"/>
        <end position="878"/>
    </location>
</feature>
<evidence type="ECO:0000256" key="8">
    <source>
        <dbReference type="ARBA" id="ARBA00023136"/>
    </source>
</evidence>
<name>Q30R23_SULDN</name>
<dbReference type="CAZy" id="GT2">
    <property type="family name" value="Glycosyltransferase Family 2"/>
</dbReference>
<dbReference type="InterPro" id="IPR000490">
    <property type="entry name" value="Glyco_hydro_17"/>
</dbReference>
<evidence type="ECO:0000313" key="16">
    <source>
        <dbReference type="EMBL" id="ABB44558.1"/>
    </source>
</evidence>
<keyword evidence="3 16" id="KW-0808">Transferase</keyword>
<dbReference type="SUPFAM" id="SSF53448">
    <property type="entry name" value="Nucleotide-diphospho-sugar transferases"/>
    <property type="match status" value="1"/>
</dbReference>
<feature type="transmembrane region" description="Helical" evidence="14">
    <location>
        <begin position="407"/>
        <end position="429"/>
    </location>
</feature>
<dbReference type="Pfam" id="PF13632">
    <property type="entry name" value="Glyco_trans_2_3"/>
    <property type="match status" value="1"/>
</dbReference>
<dbReference type="PANTHER" id="PTHR43867:SF4">
    <property type="entry name" value="BETA-(1-3)-GLUCOSYL TRANSFERASE"/>
    <property type="match status" value="1"/>
</dbReference>
<feature type="transmembrane region" description="Helical" evidence="14">
    <location>
        <begin position="749"/>
        <end position="770"/>
    </location>
</feature>
<feature type="transmembrane region" description="Helical" evidence="14">
    <location>
        <begin position="349"/>
        <end position="369"/>
    </location>
</feature>
<proteinExistence type="predicted"/>
<organism evidence="16 17">
    <name type="scientific">Sulfurimonas denitrificans (strain ATCC 33889 / DSM 1251)</name>
    <name type="common">Thiomicrospira denitrificans (strain ATCC 33889 / DSM 1251)</name>
    <dbReference type="NCBI Taxonomy" id="326298"/>
    <lineage>
        <taxon>Bacteria</taxon>
        <taxon>Pseudomonadati</taxon>
        <taxon>Campylobacterota</taxon>
        <taxon>Epsilonproteobacteria</taxon>
        <taxon>Campylobacterales</taxon>
        <taxon>Sulfurimonadaceae</taxon>
        <taxon>Sulfurimonas</taxon>
    </lineage>
</organism>
<feature type="transmembrane region" description="Helical" evidence="14">
    <location>
        <begin position="782"/>
        <end position="800"/>
    </location>
</feature>
<evidence type="ECO:0000256" key="3">
    <source>
        <dbReference type="ARBA" id="ARBA00022679"/>
    </source>
</evidence>
<accession>Q30R23</accession>
<dbReference type="AlphaFoldDB" id="Q30R23"/>
<keyword evidence="17" id="KW-1185">Reference proteome</keyword>
<keyword evidence="2" id="KW-0328">Glycosyltransferase</keyword>
<dbReference type="InterPro" id="IPR017853">
    <property type="entry name" value="GH"/>
</dbReference>
<dbReference type="InterPro" id="IPR029044">
    <property type="entry name" value="Nucleotide-diphossugar_trans"/>
</dbReference>
<evidence type="ECO:0000256" key="13">
    <source>
        <dbReference type="SAM" id="Coils"/>
    </source>
</evidence>
<evidence type="ECO:0000256" key="11">
    <source>
        <dbReference type="ARBA" id="ARBA00068721"/>
    </source>
</evidence>
<keyword evidence="6" id="KW-0460">Magnesium</keyword>
<evidence type="ECO:0000256" key="2">
    <source>
        <dbReference type="ARBA" id="ARBA00022676"/>
    </source>
</evidence>
<dbReference type="CAZy" id="GH17">
    <property type="family name" value="Glycoside Hydrolase Family 17"/>
</dbReference>
<comment type="catalytic activity">
    <reaction evidence="9">
        <text>a 1,2-diacyl-sn-glycerol + UDP-alpha-D-glucose = a 1,2-diacyl-3-O-(beta-D-glucopyranosyl)-sn-glycerol + UDP + H(+)</text>
        <dbReference type="Rhea" id="RHEA:17285"/>
        <dbReference type="ChEBI" id="CHEBI:15378"/>
        <dbReference type="ChEBI" id="CHEBI:17815"/>
        <dbReference type="ChEBI" id="CHEBI:58223"/>
        <dbReference type="ChEBI" id="CHEBI:58885"/>
        <dbReference type="ChEBI" id="CHEBI:75799"/>
        <dbReference type="EC" id="2.4.1.336"/>
    </reaction>
</comment>
<gene>
    <name evidence="16" type="ordered locus">Suden_1280</name>
</gene>
<dbReference type="EMBL" id="CP000153">
    <property type="protein sequence ID" value="ABB44558.1"/>
    <property type="molecule type" value="Genomic_DNA"/>
</dbReference>
<evidence type="ECO:0000256" key="9">
    <source>
        <dbReference type="ARBA" id="ARBA00053004"/>
    </source>
</evidence>
<feature type="domain" description="Glycosyltransferase 2-like" evidence="15">
    <location>
        <begin position="546"/>
        <end position="745"/>
    </location>
</feature>
<keyword evidence="13" id="KW-0175">Coiled coil</keyword>
<dbReference type="eggNOG" id="COG1215">
    <property type="taxonomic scope" value="Bacteria"/>
</dbReference>
<sequence length="889" mass="101291">MKYILVSLLLASLLQVFLWLNNDKKFITPPDADDIIESLSYAPYQKGNEKEMLSDEEVIRDLTLLKKFTNTVRLYSADDSQKVMPHLSALGMKAHMGLWLSGVVEDNEKEIALAKSLIAEYHQNLISVIVGNEVLLRDDLDPDELIVHIKDFREFIDIIQKVEKEDREKAIQEEIAKEKNKKVRAKKLKEAKANAAKEEKHTILVTTAEIWNMWLLYPYLADEVDIINIHILPYWEKIKAEDFESFFNEKYQKIRDVHPTKPIIVGEFGWPSRGYNNQASVASPQNQAMVIRKFLGLAKKEGFSYNLLEAFDQPWKGVDEGSVGQYWGIFDANRHLKFELQGEVLVEPFWFMQMVAAAIIGAILTFFGLRNQNINFLHAMTYGLAAQGISFGIVMSAVYPFVHYMNFGTWVMWGMGTILMVPLTMITLAKANELFKCTIGRPPERLIPLDLKSDHVPFVSIHVPAYKEQPAVLKETLEALANLRYTNFEVLVIINNTPEDFYKTPIKELCEELGERFVYLDIECTGFKAGALNRALEFTNPTCEILAVIDADYVIKPNWLIDLVPIFDDAKVALVQAPQDHRDGNESLLKRAMNAEYAGFFDIGMVERNEENAIVAHGTMIMVRKSAFDEVGQWNTDTIVEDSELGLRLFEAGYIGHYTNRRYGHGLLPDTIEAFKNQRHRWAYGAVQILKKHWEHFKPSSKTLTRSQKHHFITGWFFWLSDALGTVTSILNIIWVPVIIFVGVTIPTIALTVPIITAFIVNVIHSFVLYRTRVGANFYHSLLSAIAAMSLQLTIFKAVYDGFVKDRLPFKRTEKGGNSKRSISSPVKNEIILATLLIGSFVALIMTNHQRIVEVYIFSATILIQSIPYLSAIILRLIEKSSYKKANDS</sequence>
<feature type="transmembrane region" description="Helical" evidence="14">
    <location>
        <begin position="716"/>
        <end position="743"/>
    </location>
</feature>
<dbReference type="CDD" id="cd06435">
    <property type="entry name" value="CESA_NdvC_like"/>
    <property type="match status" value="1"/>
</dbReference>
<dbReference type="FunFam" id="3.90.550.10:FF:000164">
    <property type="entry name" value="Beta-(1-3)-glucosyl transferase"/>
    <property type="match status" value="1"/>
</dbReference>
<dbReference type="KEGG" id="tdn:Suden_1280"/>